<dbReference type="Proteomes" id="UP000002878">
    <property type="component" value="Chromosome"/>
</dbReference>
<accession>I2CB89</accession>
<protein>
    <submittedName>
        <fullName evidence="1">Uncharacterized protein</fullName>
    </submittedName>
</protein>
<reference evidence="1 2" key="1">
    <citation type="journal article" date="2012" name="J. Biotechnol.">
        <title>Genome sequence of the plant growth promoting strain Bacillus amyloliquefaciens subsp. plantarum B9601-Y2 and expression of mersacidin and other secondary metabolites.</title>
        <authorList>
            <person name="He P."/>
            <person name="Hao K."/>
            <person name="Blom J."/>
            <person name="Ruckert C."/>
            <person name="Vater J."/>
            <person name="Mao Z."/>
            <person name="Wu Y."/>
            <person name="Hou M."/>
            <person name="He P."/>
            <person name="He Y."/>
            <person name="Borriss R."/>
        </authorList>
    </citation>
    <scope>NUCLEOTIDE SEQUENCE [LARGE SCALE GENOMIC DNA]</scope>
    <source>
        <strain evidence="1">Y2</strain>
    </source>
</reference>
<evidence type="ECO:0000313" key="2">
    <source>
        <dbReference type="Proteomes" id="UP000002878"/>
    </source>
</evidence>
<dbReference type="HOGENOM" id="CLU_3229058_0_0_9"/>
<sequence length="43" mass="5047">MDNSAEQSTNHLLVFMYNQTPYFKAVKLYFLSCIPFESIKDVL</sequence>
<dbReference type="KEGG" id="bqy:MUS_4066"/>
<proteinExistence type="predicted"/>
<gene>
    <name evidence="1" type="ORF">MUS_4066</name>
</gene>
<dbReference type="AlphaFoldDB" id="I2CB89"/>
<name>I2CB89_BACAY</name>
<dbReference type="PATRIC" id="fig|1126211.3.peg.3872"/>
<evidence type="ECO:0000313" key="1">
    <source>
        <dbReference type="EMBL" id="AFJ63913.1"/>
    </source>
</evidence>
<organism evidence="1 2">
    <name type="scientific">Bacillus amyloliquefaciens (strain Y2)</name>
    <name type="common">Bacillus amyloliquefaciens subsp. plantarum (strain B9601-Y2)</name>
    <dbReference type="NCBI Taxonomy" id="1155777"/>
    <lineage>
        <taxon>Bacteria</taxon>
        <taxon>Bacillati</taxon>
        <taxon>Bacillota</taxon>
        <taxon>Bacilli</taxon>
        <taxon>Bacillales</taxon>
        <taxon>Bacillaceae</taxon>
        <taxon>Bacillus</taxon>
        <taxon>Bacillus amyloliquefaciens group</taxon>
    </lineage>
</organism>
<dbReference type="EMBL" id="CP003332">
    <property type="protein sequence ID" value="AFJ63913.1"/>
    <property type="molecule type" value="Genomic_DNA"/>
</dbReference>